<evidence type="ECO:0000313" key="3">
    <source>
        <dbReference type="Proteomes" id="UP000613740"/>
    </source>
</evidence>
<accession>A0A836BAX1</accession>
<dbReference type="Proteomes" id="UP000613740">
    <property type="component" value="Unassembled WGS sequence"/>
</dbReference>
<name>A0A836BAX1_9CHLO</name>
<gene>
    <name evidence="1" type="ORF">HYH02_002387</name>
    <name evidence="2" type="ORF">HYH02_002388</name>
</gene>
<dbReference type="OrthoDB" id="17255at2759"/>
<keyword evidence="3" id="KW-1185">Reference proteome</keyword>
<reference evidence="1" key="1">
    <citation type="journal article" date="2020" name="bioRxiv">
        <title>Comparative genomics of Chlamydomonas.</title>
        <authorList>
            <person name="Craig R.J."/>
            <person name="Hasan A.R."/>
            <person name="Ness R.W."/>
            <person name="Keightley P.D."/>
        </authorList>
    </citation>
    <scope>NUCLEOTIDE SEQUENCE</scope>
    <source>
        <strain evidence="1">CCAP 11/173</strain>
    </source>
</reference>
<protein>
    <submittedName>
        <fullName evidence="1">Uncharacterized protein</fullName>
    </submittedName>
</protein>
<evidence type="ECO:0000313" key="1">
    <source>
        <dbReference type="EMBL" id="KAG2453052.1"/>
    </source>
</evidence>
<sequence>MQFHHKAQGTPPYRVAAARRTGKVLGWNAKQKPWTHAVFFGWNVVSRTPGLLSVGDVLTPVSQQQPADMVPAP</sequence>
<dbReference type="EMBL" id="JAEHOD010000004">
    <property type="protein sequence ID" value="KAG2453053.1"/>
    <property type="molecule type" value="Genomic_DNA"/>
</dbReference>
<dbReference type="AlphaFoldDB" id="A0A836BAX1"/>
<dbReference type="EMBL" id="JAEHOD010000004">
    <property type="protein sequence ID" value="KAG2453052.1"/>
    <property type="molecule type" value="Genomic_DNA"/>
</dbReference>
<proteinExistence type="predicted"/>
<evidence type="ECO:0000313" key="2">
    <source>
        <dbReference type="EMBL" id="KAG2453053.1"/>
    </source>
</evidence>
<organism evidence="1 3">
    <name type="scientific">Chlamydomonas schloesseri</name>
    <dbReference type="NCBI Taxonomy" id="2026947"/>
    <lineage>
        <taxon>Eukaryota</taxon>
        <taxon>Viridiplantae</taxon>
        <taxon>Chlorophyta</taxon>
        <taxon>core chlorophytes</taxon>
        <taxon>Chlorophyceae</taxon>
        <taxon>CS clade</taxon>
        <taxon>Chlamydomonadales</taxon>
        <taxon>Chlamydomonadaceae</taxon>
        <taxon>Chlamydomonas</taxon>
    </lineage>
</organism>
<comment type="caution">
    <text evidence="1">The sequence shown here is derived from an EMBL/GenBank/DDBJ whole genome shotgun (WGS) entry which is preliminary data.</text>
</comment>